<dbReference type="PANTHER" id="PTHR40459">
    <property type="entry name" value="CONSERVED HYPOTHETICAL ALANINE AND LEUCINE RICH PROTEIN"/>
    <property type="match status" value="1"/>
</dbReference>
<dbReference type="InterPro" id="IPR037108">
    <property type="entry name" value="TM1727-like_C_sf"/>
</dbReference>
<dbReference type="InterPro" id="IPR036291">
    <property type="entry name" value="NAD(P)-bd_dom_sf"/>
</dbReference>
<comment type="caution">
    <text evidence="2">The sequence shown here is derived from an EMBL/GenBank/DDBJ whole genome shotgun (WGS) entry which is preliminary data.</text>
</comment>
<dbReference type="PANTHER" id="PTHR40459:SF1">
    <property type="entry name" value="CONSERVED HYPOTHETICAL ALANINE AND LEUCINE RICH PROTEIN"/>
    <property type="match status" value="1"/>
</dbReference>
<dbReference type="EMBL" id="JBHULX010000045">
    <property type="protein sequence ID" value="MFD2593250.1"/>
    <property type="molecule type" value="Genomic_DNA"/>
</dbReference>
<dbReference type="SUPFAM" id="SSF48179">
    <property type="entry name" value="6-phosphogluconate dehydrogenase C-terminal domain-like"/>
    <property type="match status" value="1"/>
</dbReference>
<accession>A0ABW5NFR5</accession>
<organism evidence="2 3">
    <name type="scientific">Aquimarina hainanensis</name>
    <dbReference type="NCBI Taxonomy" id="1578017"/>
    <lineage>
        <taxon>Bacteria</taxon>
        <taxon>Pseudomonadati</taxon>
        <taxon>Bacteroidota</taxon>
        <taxon>Flavobacteriia</taxon>
        <taxon>Flavobacteriales</taxon>
        <taxon>Flavobacteriaceae</taxon>
        <taxon>Aquimarina</taxon>
    </lineage>
</organism>
<dbReference type="InterPro" id="IPR008927">
    <property type="entry name" value="6-PGluconate_DH-like_C_sf"/>
</dbReference>
<name>A0ABW5NFR5_9FLAO</name>
<reference evidence="3" key="1">
    <citation type="journal article" date="2019" name="Int. J. Syst. Evol. Microbiol.">
        <title>The Global Catalogue of Microorganisms (GCM) 10K type strain sequencing project: providing services to taxonomists for standard genome sequencing and annotation.</title>
        <authorList>
            <consortium name="The Broad Institute Genomics Platform"/>
            <consortium name="The Broad Institute Genome Sequencing Center for Infectious Disease"/>
            <person name="Wu L."/>
            <person name="Ma J."/>
        </authorList>
    </citation>
    <scope>NUCLEOTIDE SEQUENCE [LARGE SCALE GENOMIC DNA]</scope>
    <source>
        <strain evidence="3">KCTC 42423</strain>
    </source>
</reference>
<dbReference type="RefSeq" id="WP_378254306.1">
    <property type="nucleotide sequence ID" value="NZ_JBHSJV010000001.1"/>
</dbReference>
<dbReference type="Gene3D" id="1.10.1040.20">
    <property type="entry name" value="ProC-like, C-terminal domain"/>
    <property type="match status" value="1"/>
</dbReference>
<dbReference type="Proteomes" id="UP001597459">
    <property type="component" value="Unassembled WGS sequence"/>
</dbReference>
<evidence type="ECO:0000313" key="3">
    <source>
        <dbReference type="Proteomes" id="UP001597459"/>
    </source>
</evidence>
<dbReference type="SUPFAM" id="SSF51735">
    <property type="entry name" value="NAD(P)-binding Rossmann-fold domains"/>
    <property type="match status" value="1"/>
</dbReference>
<dbReference type="Pfam" id="PF10728">
    <property type="entry name" value="DUF2520"/>
    <property type="match status" value="1"/>
</dbReference>
<keyword evidence="3" id="KW-1185">Reference proteome</keyword>
<protein>
    <submittedName>
        <fullName evidence="2">Rossmann-like and DUF2520 domain-containing protein</fullName>
    </submittedName>
</protein>
<dbReference type="InterPro" id="IPR018931">
    <property type="entry name" value="DUF2520"/>
</dbReference>
<sequence length="254" mass="28444">MINVIILGSGKVAKHLYTAFKVIPEVTIRQCYNRKGILLDDAQAQEDITTDLSQLKNADVYILAISDDSIQPVSEQLPFTNRLVVHVSGGKSIDVIDPKNNRGVFYALQTFSHGKEINFEQVPFCIESDNPVDQKLLSSLAGFLSKKVYPISSHKRSIIHVAAVFVNNFTNHLFSIGHDICQEHHIPFEILHGLIEETALKIKEMPPDKAQTGPALRNDTKTIEKHLNTLSVASQKEFYSTFTKAIQTKYGKEL</sequence>
<dbReference type="Gene3D" id="3.40.50.720">
    <property type="entry name" value="NAD(P)-binding Rossmann-like Domain"/>
    <property type="match status" value="1"/>
</dbReference>
<evidence type="ECO:0000259" key="1">
    <source>
        <dbReference type="Pfam" id="PF10728"/>
    </source>
</evidence>
<feature type="domain" description="DUF2520" evidence="1">
    <location>
        <begin position="122"/>
        <end position="245"/>
    </location>
</feature>
<evidence type="ECO:0000313" key="2">
    <source>
        <dbReference type="EMBL" id="MFD2593250.1"/>
    </source>
</evidence>
<gene>
    <name evidence="2" type="ORF">ACFSTE_20595</name>
</gene>
<proteinExistence type="predicted"/>